<evidence type="ECO:0000256" key="7">
    <source>
        <dbReference type="ARBA" id="ARBA00022824"/>
    </source>
</evidence>
<keyword evidence="4" id="KW-0488">Methylation</keyword>
<keyword evidence="8" id="KW-0647">Proteasome</keyword>
<dbReference type="GO" id="GO:0005783">
    <property type="term" value="C:endoplasmic reticulum"/>
    <property type="evidence" value="ECO:0007669"/>
    <property type="project" value="UniProtKB-SubCell"/>
</dbReference>
<dbReference type="OrthoDB" id="68090at2759"/>
<dbReference type="AlphaFoldDB" id="A0A6V8QYI5"/>
<comment type="caution">
    <text evidence="14">The sequence shown here is derived from an EMBL/GenBank/DDBJ whole genome shotgun (WGS) entry which is preliminary data.</text>
</comment>
<evidence type="ECO:0000256" key="11">
    <source>
        <dbReference type="SAM" id="MobiDB-lite"/>
    </source>
</evidence>
<dbReference type="GO" id="GO:0000502">
    <property type="term" value="C:proteasome complex"/>
    <property type="evidence" value="ECO:0007669"/>
    <property type="project" value="UniProtKB-KW"/>
</dbReference>
<evidence type="ECO:0000256" key="8">
    <source>
        <dbReference type="ARBA" id="ARBA00022942"/>
    </source>
</evidence>
<evidence type="ECO:0000256" key="6">
    <source>
        <dbReference type="ARBA" id="ARBA00022553"/>
    </source>
</evidence>
<sequence length="416" mass="44583">MADATAPPPLSTDAVLKSMADALPSHVQGDDSSDLASSYEAIALLVHAYLASLDFRLCGFDEDKPIRKLSLTPLASYNTLETHANIHVAECAALAPRLPPQWNNGFGSLSFVYKHKQSSMTFVVRVDRMGSKVEIRGLAVGAENIHRFEYTVRDIVQSKSLPVRITLDANGNEDRSDLAEKLKKLFVSDQAIERILNDTRVQIVQKLIPKLQKEGYIETEEAEANAIDERRAQEARGDPSAPYWPAGTQPRPYMPYPHPGMLPDNAHRRPPPADFPPPGFEDEHQILSPPGHFMGGLRMPPSHIGHDDLNPPGLGPHDPLRGSFVGGGLPRPGGFSGMHPTFDDPLFTGEGGWGGDAPRGSGYDPQAPPGARWDPVNPSGGPRFPGRGGRGGGRGGFNGGGGGFGGYSGGFGGDII</sequence>
<gene>
    <name evidence="14" type="ORF">TASIC1_0009008400</name>
</gene>
<keyword evidence="6" id="KW-0597">Phosphoprotein</keyword>
<evidence type="ECO:0000256" key="2">
    <source>
        <dbReference type="ARBA" id="ARBA00004496"/>
    </source>
</evidence>
<dbReference type="PANTHER" id="PTHR13266:SF1">
    <property type="entry name" value="PROTEASOME INHIBITOR PI31 SUBUNIT"/>
    <property type="match status" value="1"/>
</dbReference>
<keyword evidence="5" id="KW-0963">Cytoplasm</keyword>
<dbReference type="GO" id="GO:0070628">
    <property type="term" value="F:proteasome binding"/>
    <property type="evidence" value="ECO:0007669"/>
    <property type="project" value="InterPro"/>
</dbReference>
<comment type="function">
    <text evidence="10">Plays an important role in control of proteasome function. Inhibits the hydrolysis of protein and peptide substrates by the 20S proteasome. Also inhibits the activation of the proteasome by the proteasome regulatory proteins PA700 and PA28.</text>
</comment>
<keyword evidence="9" id="KW-0007">Acetylation</keyword>
<feature type="domain" description="PI31 proteasome regulator N-terminal" evidence="13">
    <location>
        <begin position="32"/>
        <end position="214"/>
    </location>
</feature>
<evidence type="ECO:0000256" key="9">
    <source>
        <dbReference type="ARBA" id="ARBA00022990"/>
    </source>
</evidence>
<dbReference type="InterPro" id="IPR021625">
    <property type="entry name" value="PI31_Prot_N"/>
</dbReference>
<dbReference type="GO" id="GO:0004866">
    <property type="term" value="F:endopeptidase inhibitor activity"/>
    <property type="evidence" value="ECO:0007669"/>
    <property type="project" value="InterPro"/>
</dbReference>
<organism evidence="14 15">
    <name type="scientific">Trichoderma asperellum</name>
    <name type="common">Filamentous fungus</name>
    <dbReference type="NCBI Taxonomy" id="101201"/>
    <lineage>
        <taxon>Eukaryota</taxon>
        <taxon>Fungi</taxon>
        <taxon>Dikarya</taxon>
        <taxon>Ascomycota</taxon>
        <taxon>Pezizomycotina</taxon>
        <taxon>Sordariomycetes</taxon>
        <taxon>Hypocreomycetidae</taxon>
        <taxon>Hypocreales</taxon>
        <taxon>Hypocreaceae</taxon>
        <taxon>Trichoderma</taxon>
    </lineage>
</organism>
<dbReference type="InterPro" id="IPR045128">
    <property type="entry name" value="PI31-like"/>
</dbReference>
<dbReference type="Proteomes" id="UP000517252">
    <property type="component" value="Unassembled WGS sequence"/>
</dbReference>
<proteinExistence type="inferred from homology"/>
<name>A0A6V8QYI5_TRIAP</name>
<feature type="compositionally biased region" description="Gly residues" evidence="11">
    <location>
        <begin position="386"/>
        <end position="396"/>
    </location>
</feature>
<dbReference type="PANTHER" id="PTHR13266">
    <property type="entry name" value="PROTEASOME INHIBITOR"/>
    <property type="match status" value="1"/>
</dbReference>
<evidence type="ECO:0000256" key="10">
    <source>
        <dbReference type="ARBA" id="ARBA00024805"/>
    </source>
</evidence>
<accession>A0A6V8QYI5</accession>
<dbReference type="Gene3D" id="3.40.1000.30">
    <property type="match status" value="1"/>
</dbReference>
<evidence type="ECO:0000313" key="15">
    <source>
        <dbReference type="Proteomes" id="UP000517252"/>
    </source>
</evidence>
<evidence type="ECO:0000256" key="1">
    <source>
        <dbReference type="ARBA" id="ARBA00004240"/>
    </source>
</evidence>
<feature type="region of interest" description="Disordered" evidence="11">
    <location>
        <begin position="351"/>
        <end position="396"/>
    </location>
</feature>
<evidence type="ECO:0000256" key="5">
    <source>
        <dbReference type="ARBA" id="ARBA00022490"/>
    </source>
</evidence>
<dbReference type="GO" id="GO:0043161">
    <property type="term" value="P:proteasome-mediated ubiquitin-dependent protein catabolic process"/>
    <property type="evidence" value="ECO:0007669"/>
    <property type="project" value="InterPro"/>
</dbReference>
<dbReference type="Pfam" id="PF08577">
    <property type="entry name" value="PI31_Prot_C"/>
    <property type="match status" value="1"/>
</dbReference>
<evidence type="ECO:0000256" key="3">
    <source>
        <dbReference type="ARBA" id="ARBA00006405"/>
    </source>
</evidence>
<reference evidence="14 15" key="1">
    <citation type="submission" date="2020-07" db="EMBL/GenBank/DDBJ databases">
        <title>Trichoderma asperellum IC-1 whole genome shotgun sequence.</title>
        <authorList>
            <person name="Kanamasa S."/>
            <person name="Takahashi H."/>
        </authorList>
    </citation>
    <scope>NUCLEOTIDE SEQUENCE [LARGE SCALE GENOMIC DNA]</scope>
    <source>
        <strain evidence="14 15">IC-1</strain>
    </source>
</reference>
<keyword evidence="7" id="KW-0256">Endoplasmic reticulum</keyword>
<protein>
    <submittedName>
        <fullName evidence="14">Uncharacterized protein</fullName>
    </submittedName>
</protein>
<dbReference type="EMBL" id="BLZH01000009">
    <property type="protein sequence ID" value="GFP57747.1"/>
    <property type="molecule type" value="Genomic_DNA"/>
</dbReference>
<dbReference type="InterPro" id="IPR013886">
    <property type="entry name" value="PI31_Prot_C"/>
</dbReference>
<comment type="subcellular location">
    <subcellularLocation>
        <location evidence="2">Cytoplasm</location>
    </subcellularLocation>
    <subcellularLocation>
        <location evidence="1">Endoplasmic reticulum</location>
    </subcellularLocation>
</comment>
<comment type="similarity">
    <text evidence="3">Belongs to the proteasome inhibitor PI31 family.</text>
</comment>
<feature type="domain" description="PI31 proteasome regulator C-terminal" evidence="12">
    <location>
        <begin position="304"/>
        <end position="378"/>
    </location>
</feature>
<evidence type="ECO:0000259" key="13">
    <source>
        <dbReference type="Pfam" id="PF11566"/>
    </source>
</evidence>
<evidence type="ECO:0000256" key="4">
    <source>
        <dbReference type="ARBA" id="ARBA00022481"/>
    </source>
</evidence>
<evidence type="ECO:0000313" key="14">
    <source>
        <dbReference type="EMBL" id="GFP57747.1"/>
    </source>
</evidence>
<evidence type="ECO:0000259" key="12">
    <source>
        <dbReference type="Pfam" id="PF08577"/>
    </source>
</evidence>
<dbReference type="Pfam" id="PF11566">
    <property type="entry name" value="PI31_Prot_N"/>
    <property type="match status" value="1"/>
</dbReference>